<feature type="domain" description="YDG" evidence="3">
    <location>
        <begin position="2175"/>
        <end position="2249"/>
    </location>
</feature>
<feature type="signal peptide" evidence="2">
    <location>
        <begin position="1"/>
        <end position="18"/>
    </location>
</feature>
<dbReference type="InterPro" id="IPR006626">
    <property type="entry name" value="PbH1"/>
</dbReference>
<reference evidence="4 5" key="1">
    <citation type="submission" date="2019-09" db="EMBL/GenBank/DDBJ databases">
        <title>Flavobacterium sp. nov., isolated from glacier ice.</title>
        <authorList>
            <person name="Liu Q."/>
        </authorList>
    </citation>
    <scope>NUCLEOTIDE SEQUENCE [LARGE SCALE GENOMIC DNA]</scope>
    <source>
        <strain evidence="4 5">NBRC 112527</strain>
    </source>
</reference>
<dbReference type="SUPFAM" id="SSF49373">
    <property type="entry name" value="Invasin/intimin cell-adhesion fragments"/>
    <property type="match status" value="1"/>
</dbReference>
<protein>
    <submittedName>
        <fullName evidence="4">T9SS type A sorting domain-containing protein</fullName>
    </submittedName>
</protein>
<feature type="domain" description="YDG" evidence="3">
    <location>
        <begin position="2347"/>
        <end position="2432"/>
    </location>
</feature>
<evidence type="ECO:0000313" key="4">
    <source>
        <dbReference type="EMBL" id="KAB1154297.1"/>
    </source>
</evidence>
<dbReference type="RefSeq" id="WP_151108388.1">
    <property type="nucleotide sequence ID" value="NZ_WAEM01000009.1"/>
</dbReference>
<feature type="chain" id="PRO_5029669727" evidence="2">
    <location>
        <begin position="19"/>
        <end position="3016"/>
    </location>
</feature>
<dbReference type="Pfam" id="PF18657">
    <property type="entry name" value="YDG"/>
    <property type="match status" value="3"/>
</dbReference>
<evidence type="ECO:0000313" key="5">
    <source>
        <dbReference type="Proteomes" id="UP000490922"/>
    </source>
</evidence>
<dbReference type="SMART" id="SM00710">
    <property type="entry name" value="PbH1"/>
    <property type="match status" value="9"/>
</dbReference>
<dbReference type="Proteomes" id="UP000490922">
    <property type="component" value="Unassembled WGS sequence"/>
</dbReference>
<name>A0A7J5A9S2_9FLAO</name>
<sequence length="3016" mass="310347">MKKLLLLFFLLVYASGFSQPTVMPTTPPTRTASNVLSIYSGAYTNQTGVSYPTFGGATLNADLALPGSPAGTAKSYSAHSFSGIQVNTAGVLDVSGMTTLHLDVYSTNYTSLAVKLESSTTTARELTVTGSTIPSSTTRNQWISLDLDLSTYNTGNILSSLKYIVPVTFGQNATLFITNVYFYKPELLTGNMYINDGTFAAGDFCTAAGQDIAGNDGTSAKPFATLAYALSRSSQAAGTIFYIDAGTYSWSTVHTFTASGTLASPITIQGKGNGSTIITSTAAANSGLYFSTGNYWTVKDLQWNATTAWSARVDTAIGITLQNCIFNFTGTGTTIQSVVMANAGGQLAIKNCTLSRNNTNYHMIEVVAGTSLTLQDNTIRFSAIAAVGTASSVQFAANAASVLIMERNKLYGGGYGVGFVAAGTIAANASTIIKNNFFSSNWGIVNTQITGLKVYNNSFYTADNCLYAITPAFMNNWDIQNNVLYTYGAAACVLVNATTAATMNYNHYYYPSGTGAVNLSGVTSSLATWKASGNPLAIREANGQGGAVLANNPLYVNIASLATNDLHLQTGSPAIAVGNSSLVIDDIDGTTRPLGGTYEIGADEFCSDTITLSSAAGTNAQTISSGAAITNITYTTSGATGATVTGLPTGVTSNWLANVLTINGTPTSAGGTYTVSLTGGCGITTTTGTITVLPQFGLALGYEVGETGGYTGIFGGMPVPTLVTGTGTNTTRVQQIVTDTAQQVWQGEDINLTKPVDLTVTKTMSIDVYASGPMFFLVKVKGGTGTPAAIVSYTGTNTWQTCYFTFGTALDSQAATATGVYTGFVIHPYWETAVQTAFGTLKPARTIIVDNIRGTLAPQLGALALTSKIVGDTAFTVTQPTSNNVSGAFTYTSATPGVATINSSTGLITIFGAGTSVITATQAAANGYVASSVSATLTVTAAPSSYTWGGTNSAWTTAASWTPTRTTPAINDILTLPSGTYTITAVPTQTIGRLIVNAGANATLQTSAAGTLTMTDGTAADELSIASTGSLFVSVAGANNNGVGGLTLAFGTSSTATVAGRLEITNNCGCANPIKINTTNCVMTVTGTLAAGGTLDNDPWTTSASSLLIANAGTFECKYSTNNLGRVPTAGWQTGSLCSIIGNVSVPQITGLGQNFYNLTWNCPSQTLVGFNLNTSSAIINVSNEFKVISTGATTGSLTMGNGTINTKDFTQTGGAFEMNTATGTSTMNVTGTFNQTAGTFQSSNLGTPLLSFNGTTTQNVNFFNAAPTGSGLTYRVNNVNGINLTGSGTLTTNFNINATGGVRVSSAATAPITSTLTLVYAVGSRLTYDGGAGRIATATVFPASNGPLNITVGSGSTLNLNSLNRTVNNLILNVTSQGFSDYGGTGSGATNTTSGFFTANAGILTVTCVLNTVALTSAVGTNAQTINAGNAITTITYATTGATGATITGLPTGLTSGWSGNVVNISGTPTSTAGTYTVTLTGGCGTITTIGSITVNPNSYTWNGNTTDWTVGSNWTPTRTTAAFNDILTFPSGNFTVTNVPTQSIGRLIISAGANVLLQTVTSGKTLTIISDGTATNELSVESLGSLKFNSTGFGIALEFTSGSTALIDGVFEIDNTTATNSINLTNCVMTVSASGTLAGGSIWTNNPWLGTNTSSLLIAGTYRHKYTTNQGFLPYANWQTGSITLISGTTSTANIGSFNQTFNNLTWNCPSQTSNLDFGITGFVGTTNTFTVTSTGTGSIILNKTITVKDFTQTGGTVDFSTGTAGVVNVSGNFSQTAGTIKSTSASGTINFNGTTQTYTSGGTLANAINHSIANGATVDFGTSVISSGSTGTFNLASGGKIITANANGLTASGASGTVQSSGTRTYNSGASYEFKGANTGNFNLSTANTITGTLKLNSATGNINANQSLATSNLDITNNVVTTGANTITLDSGGSYSRTTGYVNGNFKKFIAASSTSRTFEIGNATNYLPLTLNFTGTITAGGSITASTTDGDHPQIVSSSINSNKSVNRYFTVTNSPAVPGLTSYNPDFLYLVGDNDGSATPANYGIQTYNGSAWASSTVSGTPTSTTATATGVTTFGDFAIGESKTTPTVTVNVGTYTYNTASQGPNSISVITPAPASVTYSYTGVSLTYGPTATPPTKAGSYTATATVVEDANYPTTSSAPTAFVIGQAELTVTGATSQDKEYNTTDTAIITGGSLVGVIGSDDVLLVQKGTFPSKNVGDNLVVTPSCSLAGTEKDNYFLTQPSVNTASITPKVVTINNLATADKVYDKTNTAIISVVPATELQGEFPSDTANLSFTPSGYYADANVGNWTITSTTELTGSEKDNYILSQPVFSTKKDITPVGLDVTGITADNKTYDGNTDAVINTGGATLSGILSGEEAGVTLDTSLATGSFITRDFGTGKTVTIAGLSISGANASNYSINTTTTTANIDRRPITITATDQIKCAGGAFSSPGNLNVDFTKDYNIAGDIVSVTLTVIGGDGSISGSYPVRPSLPVPGASNYIVTPVDGVLTVNPSPTATVTGTVATCIGSAPLVTFTGALGAGTTGLGGTLQYEFTYKIGAGGTPTTITTNPGSASTFIVASTNVSGAINYILLGVRDIVSGCSQAQAGTATVTTGICTQLRAAQCGQFVPAADTVIQANPVPGATQYRFEITLTTAPNTVTVYTWPNYYFNPTTVLGGGLAYGKEYNIRVKPFIGATEYPYGGVCLIKAPLVAPAASATTTVRPFQCGKTLATINTFIEASPVVTATLYEFEVTDGSGTRFTTSTLYYFNPMTGILGGVQYDTPYSIRVRTFTGVNRDIPLTPWGAACTVTTPGLPFSKLVTTQCNKTVTSLTPRLNAASIFLADGYRFRVRLQSNPLISRVVEKTSGNMTVLTAAELPGGYAAGTTYLVDVAVRYSVSGQWQESYGGDICTITTPIARMNETQVDNIFNVKSFPNPFASHFNLDIESSSDAQVEMKVYDMIGRQLEVRKASVSELSVLEIGRNYPTGIYNVIVSQGQKVKSLRMIKR</sequence>
<dbReference type="NCBIfam" id="TIGR04183">
    <property type="entry name" value="Por_Secre_tail"/>
    <property type="match status" value="1"/>
</dbReference>
<dbReference type="InterPro" id="IPR008964">
    <property type="entry name" value="Invasin/intimin_cell_adhesion"/>
</dbReference>
<evidence type="ECO:0000259" key="3">
    <source>
        <dbReference type="Pfam" id="PF18657"/>
    </source>
</evidence>
<dbReference type="InterPro" id="IPR041248">
    <property type="entry name" value="YDG"/>
</dbReference>
<dbReference type="OrthoDB" id="791543at2"/>
<gene>
    <name evidence="4" type="ORF">F6464_13005</name>
</gene>
<evidence type="ECO:0000256" key="1">
    <source>
        <dbReference type="ARBA" id="ARBA00022729"/>
    </source>
</evidence>
<feature type="domain" description="YDG" evidence="3">
    <location>
        <begin position="2257"/>
        <end position="2336"/>
    </location>
</feature>
<comment type="caution">
    <text evidence="4">The sequence shown here is derived from an EMBL/GenBank/DDBJ whole genome shotgun (WGS) entry which is preliminary data.</text>
</comment>
<evidence type="ECO:0000256" key="2">
    <source>
        <dbReference type="SAM" id="SignalP"/>
    </source>
</evidence>
<keyword evidence="5" id="KW-1185">Reference proteome</keyword>
<dbReference type="InterPro" id="IPR011050">
    <property type="entry name" value="Pectin_lyase_fold/virulence"/>
</dbReference>
<proteinExistence type="predicted"/>
<organism evidence="4 5">
    <name type="scientific">Flavobacterium luteum</name>
    <dbReference type="NCBI Taxonomy" id="2026654"/>
    <lineage>
        <taxon>Bacteria</taxon>
        <taxon>Pseudomonadati</taxon>
        <taxon>Bacteroidota</taxon>
        <taxon>Flavobacteriia</taxon>
        <taxon>Flavobacteriales</taxon>
        <taxon>Flavobacteriaceae</taxon>
        <taxon>Flavobacterium</taxon>
    </lineage>
</organism>
<accession>A0A7J5A9S2</accession>
<dbReference type="EMBL" id="WAEM01000009">
    <property type="protein sequence ID" value="KAB1154297.1"/>
    <property type="molecule type" value="Genomic_DNA"/>
</dbReference>
<dbReference type="InterPro" id="IPR026444">
    <property type="entry name" value="Secre_tail"/>
</dbReference>
<dbReference type="SUPFAM" id="SSF51126">
    <property type="entry name" value="Pectin lyase-like"/>
    <property type="match status" value="1"/>
</dbReference>
<keyword evidence="1 2" id="KW-0732">Signal</keyword>